<evidence type="ECO:0000256" key="1">
    <source>
        <dbReference type="SAM" id="MobiDB-lite"/>
    </source>
</evidence>
<dbReference type="SUPFAM" id="SSF88713">
    <property type="entry name" value="Glycoside hydrolase/deacetylase"/>
    <property type="match status" value="1"/>
</dbReference>
<dbReference type="GO" id="GO:0005975">
    <property type="term" value="P:carbohydrate metabolic process"/>
    <property type="evidence" value="ECO:0007669"/>
    <property type="project" value="InterPro"/>
</dbReference>
<dbReference type="Pfam" id="PF01522">
    <property type="entry name" value="Polysacc_deac_1"/>
    <property type="match status" value="1"/>
</dbReference>
<feature type="compositionally biased region" description="Low complexity" evidence="1">
    <location>
        <begin position="300"/>
        <end position="320"/>
    </location>
</feature>
<evidence type="ECO:0000313" key="4">
    <source>
        <dbReference type="Proteomes" id="UP000703661"/>
    </source>
</evidence>
<dbReference type="GO" id="GO:0004099">
    <property type="term" value="F:chitin deacetylase activity"/>
    <property type="evidence" value="ECO:0007669"/>
    <property type="project" value="TreeGrafter"/>
</dbReference>
<dbReference type="PANTHER" id="PTHR10587">
    <property type="entry name" value="GLYCOSYL TRANSFERASE-RELATED"/>
    <property type="match status" value="1"/>
</dbReference>
<dbReference type="PROSITE" id="PS51677">
    <property type="entry name" value="NODB"/>
    <property type="match status" value="1"/>
</dbReference>
<name>A0A9P6MRI1_9FUNG</name>
<reference evidence="3" key="1">
    <citation type="journal article" date="2020" name="Fungal Divers.">
        <title>Resolving the Mortierellaceae phylogeny through synthesis of multi-gene phylogenetics and phylogenomics.</title>
        <authorList>
            <person name="Vandepol N."/>
            <person name="Liber J."/>
            <person name="Desiro A."/>
            <person name="Na H."/>
            <person name="Kennedy M."/>
            <person name="Barry K."/>
            <person name="Grigoriev I.V."/>
            <person name="Miller A.N."/>
            <person name="O'Donnell K."/>
            <person name="Stajich J.E."/>
            <person name="Bonito G."/>
        </authorList>
    </citation>
    <scope>NUCLEOTIDE SEQUENCE</scope>
    <source>
        <strain evidence="3">NRRL 2769</strain>
    </source>
</reference>
<proteinExistence type="predicted"/>
<dbReference type="EMBL" id="JAAAID010001347">
    <property type="protein sequence ID" value="KAG0010396.1"/>
    <property type="molecule type" value="Genomic_DNA"/>
</dbReference>
<keyword evidence="4" id="KW-1185">Reference proteome</keyword>
<dbReference type="Proteomes" id="UP000703661">
    <property type="component" value="Unassembled WGS sequence"/>
</dbReference>
<gene>
    <name evidence="3" type="ORF">BGZ80_001515</name>
</gene>
<evidence type="ECO:0000259" key="2">
    <source>
        <dbReference type="PROSITE" id="PS51677"/>
    </source>
</evidence>
<dbReference type="PANTHER" id="PTHR10587:SF98">
    <property type="entry name" value="CHITIN DEACETYLASE"/>
    <property type="match status" value="1"/>
</dbReference>
<dbReference type="GO" id="GO:0016020">
    <property type="term" value="C:membrane"/>
    <property type="evidence" value="ECO:0007669"/>
    <property type="project" value="TreeGrafter"/>
</dbReference>
<accession>A0A9P6MRI1</accession>
<dbReference type="GO" id="GO:0009272">
    <property type="term" value="P:fungal-type cell wall biogenesis"/>
    <property type="evidence" value="ECO:0007669"/>
    <property type="project" value="UniProtKB-ARBA"/>
</dbReference>
<dbReference type="InterPro" id="IPR050248">
    <property type="entry name" value="Polysacc_deacetylase_ArnD"/>
</dbReference>
<organism evidence="3 4">
    <name type="scientific">Entomortierella chlamydospora</name>
    <dbReference type="NCBI Taxonomy" id="101097"/>
    <lineage>
        <taxon>Eukaryota</taxon>
        <taxon>Fungi</taxon>
        <taxon>Fungi incertae sedis</taxon>
        <taxon>Mucoromycota</taxon>
        <taxon>Mortierellomycotina</taxon>
        <taxon>Mortierellomycetes</taxon>
        <taxon>Mortierellales</taxon>
        <taxon>Mortierellaceae</taxon>
        <taxon>Entomortierella</taxon>
    </lineage>
</organism>
<comment type="caution">
    <text evidence="3">The sequence shown here is derived from an EMBL/GenBank/DDBJ whole genome shotgun (WGS) entry which is preliminary data.</text>
</comment>
<evidence type="ECO:0000313" key="3">
    <source>
        <dbReference type="EMBL" id="KAG0010396.1"/>
    </source>
</evidence>
<sequence>MKTIDWSKVPNATVTTDSSQSSYSQSDPYCWWSYNLCVTPKVDYIPPDIYICPQPGTWGLTYDDGPLYYWPSTPENEVWAEPNLYDFLLNHNNQKANLMYIGSNIMGAPDAAQRGLNDGHVICSHTWSHPSMTQLTNAEVVAEFYYSLRMTKEVLGITPRCWRPPYGDVDDRVRAIAWQMGMRTVMWDLDTNDWNIPGDQSPGGTLPYSEANATVAGWMENREKGNDTTTGHVTLEHELSNSTIALAEFWLPTIQKLYQTMPATSCNNIAQPYWEDAFVYPIQGTVAVGVDGAPTGLKINGTTNSTNSTSTTTGANPSGTDSSSTRQSGAGHVAALETSIFGLVAAVVAYILI</sequence>
<feature type="region of interest" description="Disordered" evidence="1">
    <location>
        <begin position="299"/>
        <end position="327"/>
    </location>
</feature>
<protein>
    <recommendedName>
        <fullName evidence="2">NodB homology domain-containing protein</fullName>
    </recommendedName>
</protein>
<feature type="domain" description="NodB homology" evidence="2">
    <location>
        <begin position="56"/>
        <end position="261"/>
    </location>
</feature>
<dbReference type="InterPro" id="IPR011330">
    <property type="entry name" value="Glyco_hydro/deAcase_b/a-brl"/>
</dbReference>
<dbReference type="AlphaFoldDB" id="A0A9P6MRI1"/>
<dbReference type="InterPro" id="IPR002509">
    <property type="entry name" value="NODB_dom"/>
</dbReference>
<dbReference type="Gene3D" id="3.20.20.370">
    <property type="entry name" value="Glycoside hydrolase/deacetylase"/>
    <property type="match status" value="1"/>
</dbReference>